<accession>X1J8V3</accession>
<feature type="domain" description="Succinyl-CoA synthetase-like flavodoxin" evidence="2">
    <location>
        <begin position="113"/>
        <end position="249"/>
    </location>
</feature>
<feature type="domain" description="CoA-binding" evidence="1">
    <location>
        <begin position="1"/>
        <end position="69"/>
    </location>
</feature>
<dbReference type="Pfam" id="PF13607">
    <property type="entry name" value="Succ_CoA_lig"/>
    <property type="match status" value="1"/>
</dbReference>
<dbReference type="PANTHER" id="PTHR42793">
    <property type="entry name" value="COA BINDING DOMAIN CONTAINING PROTEIN"/>
    <property type="match status" value="1"/>
</dbReference>
<evidence type="ECO:0000313" key="3">
    <source>
        <dbReference type="EMBL" id="GAH66193.1"/>
    </source>
</evidence>
<dbReference type="Gene3D" id="3.40.50.720">
    <property type="entry name" value="NAD(P)-binding Rossmann-like Domain"/>
    <property type="match status" value="1"/>
</dbReference>
<evidence type="ECO:0000259" key="2">
    <source>
        <dbReference type="Pfam" id="PF13607"/>
    </source>
</evidence>
<dbReference type="AlphaFoldDB" id="X1J8V3"/>
<reference evidence="3" key="1">
    <citation type="journal article" date="2014" name="Front. Microbiol.">
        <title>High frequency of phylogenetically diverse reductive dehalogenase-homologous genes in deep subseafloor sedimentary metagenomes.</title>
        <authorList>
            <person name="Kawai M."/>
            <person name="Futagami T."/>
            <person name="Toyoda A."/>
            <person name="Takaki Y."/>
            <person name="Nishi S."/>
            <person name="Hori S."/>
            <person name="Arai W."/>
            <person name="Tsubouchi T."/>
            <person name="Morono Y."/>
            <person name="Uchiyama I."/>
            <person name="Ito T."/>
            <person name="Fujiyama A."/>
            <person name="Inagaki F."/>
            <person name="Takami H."/>
        </authorList>
    </citation>
    <scope>NUCLEOTIDE SEQUENCE</scope>
    <source>
        <strain evidence="3">Expedition CK06-06</strain>
    </source>
</reference>
<dbReference type="InterPro" id="IPR016102">
    <property type="entry name" value="Succinyl-CoA_synth-like"/>
</dbReference>
<feature type="non-terminal residue" evidence="3">
    <location>
        <position position="262"/>
    </location>
</feature>
<name>X1J8V3_9ZZZZ</name>
<dbReference type="PANTHER" id="PTHR42793:SF1">
    <property type="entry name" value="PEPTIDYL-LYSINE N-ACETYLTRANSFERASE PATZ"/>
    <property type="match status" value="1"/>
</dbReference>
<dbReference type="Pfam" id="PF13380">
    <property type="entry name" value="CoA_binding_2"/>
    <property type="match status" value="1"/>
</dbReference>
<sequence length="262" mass="28650">YAVNPSISEISDFPPENIYPSVKDIPGEVDFAFITVPKDKILDIIDDCVAKKVKLVSIFTAEFSDAGTKEGIELEIELLKRANNVVRFLGPNGMGLFYPKKGIQWRGKFPTEAGNIGFVAQSGGICNIAIYTAKELGFHFSKVFSFGNGTDLDVVDLISFFDNDPETNIILCYVEGVKEGRGHDLMSVIARTTKPIALLKGGKSEIGSNAVQTHTASIAGNTKIWKSVLKQNPIMEVNSLEQLLHIAHLIDCYGIKKIENVA</sequence>
<evidence type="ECO:0008006" key="4">
    <source>
        <dbReference type="Google" id="ProtNLM"/>
    </source>
</evidence>
<proteinExistence type="predicted"/>
<dbReference type="Gene3D" id="3.40.50.261">
    <property type="entry name" value="Succinyl-CoA synthetase domains"/>
    <property type="match status" value="1"/>
</dbReference>
<dbReference type="InterPro" id="IPR003781">
    <property type="entry name" value="CoA-bd"/>
</dbReference>
<protein>
    <recommendedName>
        <fullName evidence="4">CoA-binding domain-containing protein</fullName>
    </recommendedName>
</protein>
<dbReference type="InterPro" id="IPR036291">
    <property type="entry name" value="NAD(P)-bd_dom_sf"/>
</dbReference>
<gene>
    <name evidence="3" type="ORF">S03H2_50545</name>
</gene>
<evidence type="ECO:0000259" key="1">
    <source>
        <dbReference type="Pfam" id="PF13380"/>
    </source>
</evidence>
<dbReference type="SUPFAM" id="SSF52210">
    <property type="entry name" value="Succinyl-CoA synthetase domains"/>
    <property type="match status" value="1"/>
</dbReference>
<comment type="caution">
    <text evidence="3">The sequence shown here is derived from an EMBL/GenBank/DDBJ whole genome shotgun (WGS) entry which is preliminary data.</text>
</comment>
<organism evidence="3">
    <name type="scientific">marine sediment metagenome</name>
    <dbReference type="NCBI Taxonomy" id="412755"/>
    <lineage>
        <taxon>unclassified sequences</taxon>
        <taxon>metagenomes</taxon>
        <taxon>ecological metagenomes</taxon>
    </lineage>
</organism>
<dbReference type="InterPro" id="IPR032875">
    <property type="entry name" value="Succ_CoA_lig_flav_dom"/>
</dbReference>
<feature type="non-terminal residue" evidence="3">
    <location>
        <position position="1"/>
    </location>
</feature>
<dbReference type="SUPFAM" id="SSF51735">
    <property type="entry name" value="NAD(P)-binding Rossmann-fold domains"/>
    <property type="match status" value="1"/>
</dbReference>
<dbReference type="EMBL" id="BARU01032013">
    <property type="protein sequence ID" value="GAH66193.1"/>
    <property type="molecule type" value="Genomic_DNA"/>
</dbReference>